<keyword evidence="1" id="KW-0175">Coiled coil</keyword>
<accession>A0A419ENC2</accession>
<proteinExistence type="predicted"/>
<evidence type="ECO:0000313" key="2">
    <source>
        <dbReference type="EMBL" id="RJP64272.1"/>
    </source>
</evidence>
<sequence>MIRINLLPKELVPKKRNFLPHVAIAALAALLLLWYSGGLVATYAELSRSKDELAQLREDIAKLEDVVNQVKQLEQDKLLLSQKEQAVAQITTGRTVWSHELYVLADLVPQGMWLDHVSLSSRRRPVTVEVPNPNTQPGQPRTIQKTVIQSFPALRLTGYALSPDRERGLELVGQLINNIKQHEVFSKRFIWPEMRSIERQAFKEHTVMKFVMDCEIKQ</sequence>
<organism evidence="2 3">
    <name type="scientific">Candidatus Abyssobacteria bacterium SURF_17</name>
    <dbReference type="NCBI Taxonomy" id="2093361"/>
    <lineage>
        <taxon>Bacteria</taxon>
        <taxon>Pseudomonadati</taxon>
        <taxon>Candidatus Hydrogenedentota</taxon>
        <taxon>Candidatus Abyssobacteria</taxon>
    </lineage>
</organism>
<reference evidence="2 3" key="1">
    <citation type="journal article" date="2017" name="ISME J.">
        <title>Energy and carbon metabolisms in a deep terrestrial subsurface fluid microbial community.</title>
        <authorList>
            <person name="Momper L."/>
            <person name="Jungbluth S.P."/>
            <person name="Lee M.D."/>
            <person name="Amend J.P."/>
        </authorList>
    </citation>
    <scope>NUCLEOTIDE SEQUENCE [LARGE SCALE GENOMIC DNA]</scope>
    <source>
        <strain evidence="2">SURF_17</strain>
    </source>
</reference>
<dbReference type="InterPro" id="IPR052534">
    <property type="entry name" value="Extracell_DNA_Util/SecSys_Comp"/>
</dbReference>
<name>A0A419ENC2_9BACT</name>
<dbReference type="Proteomes" id="UP000285961">
    <property type="component" value="Unassembled WGS sequence"/>
</dbReference>
<evidence type="ECO:0000313" key="3">
    <source>
        <dbReference type="Proteomes" id="UP000285961"/>
    </source>
</evidence>
<comment type="caution">
    <text evidence="2">The sequence shown here is derived from an EMBL/GenBank/DDBJ whole genome shotgun (WGS) entry which is preliminary data.</text>
</comment>
<dbReference type="PANTHER" id="PTHR40278">
    <property type="entry name" value="DNA UTILIZATION PROTEIN HOFN"/>
    <property type="match status" value="1"/>
</dbReference>
<evidence type="ECO:0000256" key="1">
    <source>
        <dbReference type="SAM" id="Coils"/>
    </source>
</evidence>
<gene>
    <name evidence="2" type="ORF">C4532_19440</name>
</gene>
<feature type="coiled-coil region" evidence="1">
    <location>
        <begin position="39"/>
        <end position="83"/>
    </location>
</feature>
<dbReference type="PANTHER" id="PTHR40278:SF1">
    <property type="entry name" value="DNA UTILIZATION PROTEIN HOFN"/>
    <property type="match status" value="1"/>
</dbReference>
<evidence type="ECO:0008006" key="4">
    <source>
        <dbReference type="Google" id="ProtNLM"/>
    </source>
</evidence>
<protein>
    <recommendedName>
        <fullName evidence="4">PilN domain-containing protein</fullName>
    </recommendedName>
</protein>
<dbReference type="AlphaFoldDB" id="A0A419ENC2"/>
<dbReference type="EMBL" id="QZKI01000142">
    <property type="protein sequence ID" value="RJP64272.1"/>
    <property type="molecule type" value="Genomic_DNA"/>
</dbReference>